<dbReference type="PROSITE" id="PS51257">
    <property type="entry name" value="PROKAR_LIPOPROTEIN"/>
    <property type="match status" value="1"/>
</dbReference>
<dbReference type="Gene3D" id="2.60.120.260">
    <property type="entry name" value="Galactose-binding domain-like"/>
    <property type="match status" value="1"/>
</dbReference>
<keyword evidence="2" id="KW-0378">Hydrolase</keyword>
<dbReference type="InterPro" id="IPR017853">
    <property type="entry name" value="GH"/>
</dbReference>
<evidence type="ECO:0000313" key="10">
    <source>
        <dbReference type="Proteomes" id="UP000431575"/>
    </source>
</evidence>
<sequence>MNKIILSLAIGLSLLAGCNAPKEVAGDDRSLDFTADWAFRLGDDTAAARPDYNDADWRKLNLPHDWAIEGEFSKDNPSGTGGGALPGGIGWYRKTFTADKADEGKRYRIDFDGAYMNSTVYINGHELGTRPYGYISFSYDLTPYIKWGEKNVIAVRVDNAEQPNSRWYSGCGIYRNVWLTKLNPVHVAQWGTYVTAEEVSKNSARLKIRTSLQYDVETQTKDSVQQADGTYVVFDSEIIPLIDVVLQSRLVDADGHVVGEAVSEAQLMPVAPAEMEQEIELKNPNLWSIDAPYIYKVESILKNKETGEVLDRYCTPTGIRTFRFDAQKGFILNGEQVKINGVCMHHDLGCLGAAVNTRAIQRQLEILKEMGCNGIRCSHNPPAPELLDLCDRMGFIVMDETFDMWRKKKTRHDYSRYFNEWHERDLTDLIVRDRNHPSIFMWSIGNEVLEQWTDAKADTLSLEEANLVLNFGHSADMLAKDGEMSVNSLLTKKLADMVRKLDATRPVTAGCNEPNPNNHLFRSGALDIIGFNYHDDWFAGVPENFPGKPFIVTESVSGLMTRGYYRMPSDSMFIWPERWDKPFYEASFSCSSYDNCHVPWGNRHEGTMRHVKNNDFISGQYVWTGFDYIGEPTPYGWPARSSYFGIIDLAGFPKDVYYMYQSEWRPDKAVLHLFPHWNWTEGQDIDLWAYYNNADEVELFVNGKSQGVRSKGKDDFHVMWRVKYEPGTVKAISRKEGKTVAEQEIRTAGEPAQIRLTPDRSTIQADGKDLSFITVEILDKDGNLCPNAENDVTFAVEGAGFIAGVDNGSPISMEKFKDNHRKAFYGKCLVVVQNSGKTGGIKVTATADGLEKATTAIKAKPLPRPLPCREGR</sequence>
<comment type="similarity">
    <text evidence="1">Belongs to the glycosyl hydrolase 2 family.</text>
</comment>
<dbReference type="InterPro" id="IPR008979">
    <property type="entry name" value="Galactose-bd-like_sf"/>
</dbReference>
<dbReference type="SUPFAM" id="SSF49303">
    <property type="entry name" value="beta-Galactosidase/glucuronidase domain"/>
    <property type="match status" value="1"/>
</dbReference>
<evidence type="ECO:0000256" key="2">
    <source>
        <dbReference type="ARBA" id="ARBA00022801"/>
    </source>
</evidence>
<dbReference type="InterPro" id="IPR032311">
    <property type="entry name" value="DUF4982"/>
</dbReference>
<dbReference type="Proteomes" id="UP000431575">
    <property type="component" value="Unassembled WGS sequence"/>
</dbReference>
<evidence type="ECO:0000259" key="8">
    <source>
        <dbReference type="Pfam" id="PF18565"/>
    </source>
</evidence>
<protein>
    <submittedName>
        <fullName evidence="9">DUF4982 domain-containing protein</fullName>
    </submittedName>
</protein>
<evidence type="ECO:0000259" key="4">
    <source>
        <dbReference type="Pfam" id="PF00703"/>
    </source>
</evidence>
<dbReference type="InterPro" id="IPR006102">
    <property type="entry name" value="Ig-like_GH2"/>
</dbReference>
<evidence type="ECO:0000259" key="6">
    <source>
        <dbReference type="Pfam" id="PF02837"/>
    </source>
</evidence>
<dbReference type="GO" id="GO:0005975">
    <property type="term" value="P:carbohydrate metabolic process"/>
    <property type="evidence" value="ECO:0007669"/>
    <property type="project" value="InterPro"/>
</dbReference>
<evidence type="ECO:0000313" key="9">
    <source>
        <dbReference type="EMBL" id="KAB4244159.1"/>
    </source>
</evidence>
<proteinExistence type="inferred from homology"/>
<feature type="domain" description="DUF4982" evidence="7">
    <location>
        <begin position="682"/>
        <end position="741"/>
    </location>
</feature>
<name>A0A4Q5EB93_BACUN</name>
<dbReference type="PANTHER" id="PTHR42732:SF1">
    <property type="entry name" value="BETA-MANNOSIDASE"/>
    <property type="match status" value="1"/>
</dbReference>
<dbReference type="Pfam" id="PF02836">
    <property type="entry name" value="Glyco_hydro_2_C"/>
    <property type="match status" value="1"/>
</dbReference>
<dbReference type="InterPro" id="IPR036156">
    <property type="entry name" value="Beta-gal/glucu_dom_sf"/>
</dbReference>
<dbReference type="InterPro" id="IPR013783">
    <property type="entry name" value="Ig-like_fold"/>
</dbReference>
<dbReference type="Pfam" id="PF16355">
    <property type="entry name" value="DUF4982"/>
    <property type="match status" value="1"/>
</dbReference>
<dbReference type="Pfam" id="PF18565">
    <property type="entry name" value="Glyco_hydro2_C5"/>
    <property type="match status" value="1"/>
</dbReference>
<feature type="domain" description="Glycoside hydrolase family 2 catalytic" evidence="5">
    <location>
        <begin position="328"/>
        <end position="535"/>
    </location>
</feature>
<dbReference type="InterPro" id="IPR006101">
    <property type="entry name" value="Glyco_hydro_2"/>
</dbReference>
<evidence type="ECO:0000256" key="1">
    <source>
        <dbReference type="ARBA" id="ARBA00007401"/>
    </source>
</evidence>
<dbReference type="InterPro" id="IPR008964">
    <property type="entry name" value="Invasin/intimin_cell_adhesion"/>
</dbReference>
<dbReference type="SUPFAM" id="SSF49785">
    <property type="entry name" value="Galactose-binding domain-like"/>
    <property type="match status" value="1"/>
</dbReference>
<dbReference type="PROSITE" id="PS00608">
    <property type="entry name" value="GLYCOSYL_HYDROL_F2_2"/>
    <property type="match status" value="1"/>
</dbReference>
<feature type="domain" description="Glycosyl hydrolases family 2 sugar binding" evidence="6">
    <location>
        <begin position="88"/>
        <end position="181"/>
    </location>
</feature>
<dbReference type="PRINTS" id="PR00132">
    <property type="entry name" value="GLHYDRLASE2"/>
</dbReference>
<feature type="domain" description="Glycoside hydrolase family 2 immunoglobulin-like beta-sandwich" evidence="4">
    <location>
        <begin position="221"/>
        <end position="320"/>
    </location>
</feature>
<dbReference type="GO" id="GO:0004553">
    <property type="term" value="F:hydrolase activity, hydrolyzing O-glycosyl compounds"/>
    <property type="evidence" value="ECO:0007669"/>
    <property type="project" value="InterPro"/>
</dbReference>
<dbReference type="Pfam" id="PF00703">
    <property type="entry name" value="Glyco_hydro_2"/>
    <property type="match status" value="1"/>
</dbReference>
<keyword evidence="3" id="KW-0326">Glycosidase</keyword>
<accession>A0A4Q5EB93</accession>
<comment type="caution">
    <text evidence="9">The sequence shown here is derived from an EMBL/GenBank/DDBJ whole genome shotgun (WGS) entry which is preliminary data.</text>
</comment>
<dbReference type="SUPFAM" id="SSF51445">
    <property type="entry name" value="(Trans)glycosidases"/>
    <property type="match status" value="1"/>
</dbReference>
<dbReference type="Gene3D" id="2.60.40.10">
    <property type="entry name" value="Immunoglobulins"/>
    <property type="match status" value="3"/>
</dbReference>
<dbReference type="SUPFAM" id="SSF49373">
    <property type="entry name" value="Invasin/intimin cell-adhesion fragments"/>
    <property type="match status" value="1"/>
</dbReference>
<dbReference type="EMBL" id="WCTM01000003">
    <property type="protein sequence ID" value="KAB4244159.1"/>
    <property type="molecule type" value="Genomic_DNA"/>
</dbReference>
<dbReference type="InterPro" id="IPR051913">
    <property type="entry name" value="GH2_Domain-Containing"/>
</dbReference>
<reference evidence="9 10" key="1">
    <citation type="journal article" date="2019" name="Nat. Med.">
        <title>A library of human gut bacterial isolates paired with longitudinal multiomics data enables mechanistic microbiome research.</title>
        <authorList>
            <person name="Poyet M."/>
            <person name="Groussin M."/>
            <person name="Gibbons S.M."/>
            <person name="Avila-Pacheco J."/>
            <person name="Jiang X."/>
            <person name="Kearney S.M."/>
            <person name="Perrotta A.R."/>
            <person name="Berdy B."/>
            <person name="Zhao S."/>
            <person name="Lieberman T.D."/>
            <person name="Swanson P.K."/>
            <person name="Smith M."/>
            <person name="Roesemann S."/>
            <person name="Alexander J.E."/>
            <person name="Rich S.A."/>
            <person name="Livny J."/>
            <person name="Vlamakis H."/>
            <person name="Clish C."/>
            <person name="Bullock K."/>
            <person name="Deik A."/>
            <person name="Scott J."/>
            <person name="Pierce K.A."/>
            <person name="Xavier R.J."/>
            <person name="Alm E.J."/>
        </authorList>
    </citation>
    <scope>NUCLEOTIDE SEQUENCE [LARGE SCALE GENOMIC DNA]</scope>
    <source>
        <strain evidence="9 10">BIOML-A6</strain>
    </source>
</reference>
<dbReference type="InterPro" id="IPR006104">
    <property type="entry name" value="Glyco_hydro_2_N"/>
</dbReference>
<gene>
    <name evidence="9" type="ORF">GAP41_06045</name>
</gene>
<dbReference type="InterPro" id="IPR006103">
    <property type="entry name" value="Glyco_hydro_2_cat"/>
</dbReference>
<dbReference type="InterPro" id="IPR023232">
    <property type="entry name" value="Glyco_hydro_2_AS"/>
</dbReference>
<dbReference type="RefSeq" id="WP_130080643.1">
    <property type="nucleotide sequence ID" value="NZ_CAKOCG010000009.1"/>
</dbReference>
<organism evidence="9 10">
    <name type="scientific">Bacteroides uniformis</name>
    <dbReference type="NCBI Taxonomy" id="820"/>
    <lineage>
        <taxon>Bacteria</taxon>
        <taxon>Pseudomonadati</taxon>
        <taxon>Bacteroidota</taxon>
        <taxon>Bacteroidia</taxon>
        <taxon>Bacteroidales</taxon>
        <taxon>Bacteroidaceae</taxon>
        <taxon>Bacteroides</taxon>
    </lineage>
</organism>
<feature type="domain" description="Glycoside hydrolase family 2" evidence="8">
    <location>
        <begin position="754"/>
        <end position="855"/>
    </location>
</feature>
<dbReference type="Gene3D" id="3.20.20.80">
    <property type="entry name" value="Glycosidases"/>
    <property type="match status" value="1"/>
</dbReference>
<dbReference type="InterPro" id="IPR040605">
    <property type="entry name" value="Glyco_hydro2_dom5"/>
</dbReference>
<evidence type="ECO:0000256" key="3">
    <source>
        <dbReference type="ARBA" id="ARBA00023295"/>
    </source>
</evidence>
<evidence type="ECO:0000259" key="7">
    <source>
        <dbReference type="Pfam" id="PF16355"/>
    </source>
</evidence>
<dbReference type="AlphaFoldDB" id="A0A4Q5EB93"/>
<dbReference type="PANTHER" id="PTHR42732">
    <property type="entry name" value="BETA-GALACTOSIDASE"/>
    <property type="match status" value="1"/>
</dbReference>
<dbReference type="Pfam" id="PF02837">
    <property type="entry name" value="Glyco_hydro_2_N"/>
    <property type="match status" value="1"/>
</dbReference>
<evidence type="ECO:0000259" key="5">
    <source>
        <dbReference type="Pfam" id="PF02836"/>
    </source>
</evidence>